<feature type="region of interest" description="Disordered" evidence="1">
    <location>
        <begin position="210"/>
        <end position="279"/>
    </location>
</feature>
<evidence type="ECO:0000313" key="3">
    <source>
        <dbReference type="Proteomes" id="UP000198959"/>
    </source>
</evidence>
<organism evidence="2 3">
    <name type="scientific">Micromonospora pallida</name>
    <dbReference type="NCBI Taxonomy" id="145854"/>
    <lineage>
        <taxon>Bacteria</taxon>
        <taxon>Bacillati</taxon>
        <taxon>Actinomycetota</taxon>
        <taxon>Actinomycetes</taxon>
        <taxon>Micromonosporales</taxon>
        <taxon>Micromonosporaceae</taxon>
        <taxon>Micromonospora</taxon>
    </lineage>
</organism>
<sequence>MSGQTPADATATGATPPAGEPTGPVIPPAGEPTGPAGGSTGAATPSADGGPRRRVDVTLGTHLDGRRPPALALCEELMDEVGSISHLARYRTGTCDFALDAGEPHGPHGPLGLTTDERQLIGRDVVHVMADLDDQLRPACSGDLVRLLLHTERGALFSLSVLREQFLVALAWSSGAPGQLPPDDPAVRAADIELAGLANRLREAVSQQPTDYGGWLGLTEPTLSSGMRDVRPPSGSSVTPLTPDDSGPTQSPPDTGPPAVVAPPPKPRPAPGSVSGAGRTTTQSAAAICRRHLGVDDLHYVAVCRAGRIETAEDILDDPRLDRFFDDITPHRRRHFYGLLGQRIDVHLRTLVRATHLALGSRVRRLVLDVEQGALFCYPVGLDRYLLAVTLDQHLVWAADDRAALLARRLGE</sequence>
<reference evidence="3" key="1">
    <citation type="submission" date="2016-06" db="EMBL/GenBank/DDBJ databases">
        <authorList>
            <person name="Varghese N."/>
            <person name="Submissions Spin"/>
        </authorList>
    </citation>
    <scope>NUCLEOTIDE SEQUENCE [LARGE SCALE GENOMIC DNA]</scope>
    <source>
        <strain evidence="3">DSM 43817</strain>
    </source>
</reference>
<name>A0A1C6T1W6_9ACTN</name>
<feature type="compositionally biased region" description="Pro residues" evidence="1">
    <location>
        <begin position="250"/>
        <end position="270"/>
    </location>
</feature>
<keyword evidence="3" id="KW-1185">Reference proteome</keyword>
<protein>
    <submittedName>
        <fullName evidence="2">Uncharacterized protein</fullName>
    </submittedName>
</protein>
<evidence type="ECO:0000256" key="1">
    <source>
        <dbReference type="SAM" id="MobiDB-lite"/>
    </source>
</evidence>
<dbReference type="OrthoDB" id="3354731at2"/>
<feature type="region of interest" description="Disordered" evidence="1">
    <location>
        <begin position="1"/>
        <end position="62"/>
    </location>
</feature>
<feature type="compositionally biased region" description="Low complexity" evidence="1">
    <location>
        <begin position="1"/>
        <end position="23"/>
    </location>
</feature>
<proteinExistence type="predicted"/>
<dbReference type="EMBL" id="FMHW01000002">
    <property type="protein sequence ID" value="SCL35543.1"/>
    <property type="molecule type" value="Genomic_DNA"/>
</dbReference>
<gene>
    <name evidence="2" type="ORF">GA0074692_4119</name>
</gene>
<accession>A0A1C6T1W6</accession>
<dbReference type="Proteomes" id="UP000198959">
    <property type="component" value="Unassembled WGS sequence"/>
</dbReference>
<dbReference type="RefSeq" id="WP_091646755.1">
    <property type="nucleotide sequence ID" value="NZ_FMHW01000002.1"/>
</dbReference>
<dbReference type="AlphaFoldDB" id="A0A1C6T1W6"/>
<dbReference type="STRING" id="145854.GA0074692_4119"/>
<evidence type="ECO:0000313" key="2">
    <source>
        <dbReference type="EMBL" id="SCL35543.1"/>
    </source>
</evidence>